<evidence type="ECO:0000256" key="2">
    <source>
        <dbReference type="ARBA" id="ARBA00022692"/>
    </source>
</evidence>
<evidence type="ECO:0000313" key="11">
    <source>
        <dbReference type="Proteomes" id="UP000288716"/>
    </source>
</evidence>
<protein>
    <recommendedName>
        <fullName evidence="12">Mitochondrial import receptor subunit TOM70-like protein</fullName>
    </recommendedName>
</protein>
<dbReference type="GO" id="GO:0045039">
    <property type="term" value="P:protein insertion into mitochondrial inner membrane"/>
    <property type="evidence" value="ECO:0007669"/>
    <property type="project" value="TreeGrafter"/>
</dbReference>
<dbReference type="GO" id="GO:0030150">
    <property type="term" value="P:protein import into mitochondrial matrix"/>
    <property type="evidence" value="ECO:0007669"/>
    <property type="project" value="TreeGrafter"/>
</dbReference>
<dbReference type="EMBL" id="NCKV01008255">
    <property type="protein sequence ID" value="RWS22635.1"/>
    <property type="molecule type" value="Genomic_DNA"/>
</dbReference>
<evidence type="ECO:0000256" key="4">
    <source>
        <dbReference type="ARBA" id="ARBA00022787"/>
    </source>
</evidence>
<evidence type="ECO:0000256" key="6">
    <source>
        <dbReference type="ARBA" id="ARBA00022989"/>
    </source>
</evidence>
<dbReference type="Proteomes" id="UP000288716">
    <property type="component" value="Unassembled WGS sequence"/>
</dbReference>
<keyword evidence="6" id="KW-1133">Transmembrane helix</keyword>
<comment type="similarity">
    <text evidence="9">Belongs to the Tom70 family.</text>
</comment>
<evidence type="ECO:0008006" key="12">
    <source>
        <dbReference type="Google" id="ProtNLM"/>
    </source>
</evidence>
<dbReference type="Pfam" id="PF13181">
    <property type="entry name" value="TPR_8"/>
    <property type="match status" value="1"/>
</dbReference>
<dbReference type="SMART" id="SM00028">
    <property type="entry name" value="TPR"/>
    <property type="match status" value="9"/>
</dbReference>
<name>A0A443S5A6_9ACAR</name>
<comment type="subcellular location">
    <subcellularLocation>
        <location evidence="1">Mitochondrion outer membrane</location>
        <topology evidence="1">Single-pass membrane protein</topology>
    </subcellularLocation>
</comment>
<dbReference type="SUPFAM" id="SSF48439">
    <property type="entry name" value="Protein prenylyltransferase"/>
    <property type="match status" value="1"/>
</dbReference>
<keyword evidence="7" id="KW-0496">Mitochondrion</keyword>
<dbReference type="GO" id="GO:0005741">
    <property type="term" value="C:mitochondrial outer membrane"/>
    <property type="evidence" value="ECO:0007669"/>
    <property type="project" value="UniProtKB-SubCell"/>
</dbReference>
<reference evidence="10 11" key="1">
    <citation type="journal article" date="2018" name="Gigascience">
        <title>Genomes of trombidid mites reveal novel predicted allergens and laterally-transferred genes associated with secondary metabolism.</title>
        <authorList>
            <person name="Dong X."/>
            <person name="Chaisiri K."/>
            <person name="Xia D."/>
            <person name="Armstrong S.D."/>
            <person name="Fang Y."/>
            <person name="Donnelly M.J."/>
            <person name="Kadowaki T."/>
            <person name="McGarry J.W."/>
            <person name="Darby A.C."/>
            <person name="Makepeace B.L."/>
        </authorList>
    </citation>
    <scope>NUCLEOTIDE SEQUENCE [LARGE SCALE GENOMIC DNA]</scope>
    <source>
        <strain evidence="10">UoL-UT</strain>
    </source>
</reference>
<organism evidence="10 11">
    <name type="scientific">Leptotrombidium deliense</name>
    <dbReference type="NCBI Taxonomy" id="299467"/>
    <lineage>
        <taxon>Eukaryota</taxon>
        <taxon>Metazoa</taxon>
        <taxon>Ecdysozoa</taxon>
        <taxon>Arthropoda</taxon>
        <taxon>Chelicerata</taxon>
        <taxon>Arachnida</taxon>
        <taxon>Acari</taxon>
        <taxon>Acariformes</taxon>
        <taxon>Trombidiformes</taxon>
        <taxon>Prostigmata</taxon>
        <taxon>Anystina</taxon>
        <taxon>Parasitengona</taxon>
        <taxon>Trombiculoidea</taxon>
        <taxon>Trombiculidae</taxon>
        <taxon>Leptotrombidium</taxon>
    </lineage>
</organism>
<comment type="caution">
    <text evidence="10">The sequence shown here is derived from an EMBL/GenBank/DDBJ whole genome shotgun (WGS) entry which is preliminary data.</text>
</comment>
<evidence type="ECO:0000256" key="5">
    <source>
        <dbReference type="ARBA" id="ARBA00022803"/>
    </source>
</evidence>
<dbReference type="PANTHER" id="PTHR46208">
    <property type="entry name" value="MITOCHONDRIAL IMPORT RECEPTOR SUBUNIT TOM70"/>
    <property type="match status" value="1"/>
</dbReference>
<accession>A0A443S5A6</accession>
<dbReference type="STRING" id="299467.A0A443S5A6"/>
<dbReference type="VEuPathDB" id="VectorBase:LDEU009405"/>
<keyword evidence="2" id="KW-0812">Transmembrane</keyword>
<dbReference type="GO" id="GO:0030943">
    <property type="term" value="F:mitochondrion targeting sequence binding"/>
    <property type="evidence" value="ECO:0007669"/>
    <property type="project" value="TreeGrafter"/>
</dbReference>
<dbReference type="Gene3D" id="1.25.40.10">
    <property type="entry name" value="Tetratricopeptide repeat domain"/>
    <property type="match status" value="3"/>
</dbReference>
<keyword evidence="5" id="KW-0802">TPR repeat</keyword>
<proteinExistence type="inferred from homology"/>
<dbReference type="InterPro" id="IPR011990">
    <property type="entry name" value="TPR-like_helical_dom_sf"/>
</dbReference>
<dbReference type="InterPro" id="IPR019734">
    <property type="entry name" value="TPR_rpt"/>
</dbReference>
<dbReference type="SUPFAM" id="SSF48452">
    <property type="entry name" value="TPR-like"/>
    <property type="match status" value="2"/>
</dbReference>
<keyword evidence="4" id="KW-1000">Mitochondrion outer membrane</keyword>
<evidence type="ECO:0000256" key="7">
    <source>
        <dbReference type="ARBA" id="ARBA00023128"/>
    </source>
</evidence>
<gene>
    <name evidence="10" type="ORF">B4U80_13521</name>
</gene>
<keyword evidence="3" id="KW-0677">Repeat</keyword>
<sequence length="731" mass="85144">MVIERIRIVNEAKVKAKECFEREDYVTAIDWYRKAISNLPNKRDELIDLYIRCASAYEKFRDYENVIAYCNVVLCLKPDCVDALKLRANSLSKKGFFEAASKDKNCIEELDKINKPVTKKKQKREEFVKSIDKAVSANEIGERFFNLNNFAIAINYYSQAINYCGNNDNYFSAKFHYNRAVAHQKLNDLRNFHKDCVAAIELDKTYKKVYRRRGKLLWKLGDWKQAINDFITVCAIENYKEKVSIDTLEKAIFDYCEKTTDDIFLSQCGPSNNIEYANRKFFREFFRHPFYDLFKIRNSLNSDSLSVSQLLCFYYFLKENSDILSDNAKCESDLLKSNFIILKATLNILTKQYSTAETQLEEVIDMYEKNPDFSTVHRDTVTYAFICLGNIKGRRLIKDGYGIDFAMKCFDRALMNDNKNEDVYYHRAMLYVERGQVKNARNDLEKSIEYGTDFLAAKCKYLRLKFDLAFNAKNQNALNSVIAEFDELANEFRDSCVVFSNYAEVLTLVGKFEEAQKKLKIAIELDKRDPDLYLQMGKILFKASKKINQLTDWCFKALEADCRCIVAMEILALLLINICAIPDAFYLLSLATSFFQDKKQTKNLHSLVKASIGWAECARYTLCYSVNEYTVAFQLFRAYFFEEFAPKYISLHAKEIIGDMTEFIVYGICSPLDNERLISKVKELLKDTDAWKNVSTPTIPEIERKCWGINNIICFTCQHRKDDLVWGSIFE</sequence>
<keyword evidence="11" id="KW-1185">Reference proteome</keyword>
<evidence type="ECO:0000256" key="9">
    <source>
        <dbReference type="ARBA" id="ARBA00038030"/>
    </source>
</evidence>
<dbReference type="AlphaFoldDB" id="A0A443S5A6"/>
<evidence type="ECO:0000256" key="3">
    <source>
        <dbReference type="ARBA" id="ARBA00022737"/>
    </source>
</evidence>
<evidence type="ECO:0000313" key="10">
    <source>
        <dbReference type="EMBL" id="RWS22635.1"/>
    </source>
</evidence>
<dbReference type="OrthoDB" id="66418at2759"/>
<evidence type="ECO:0000256" key="1">
    <source>
        <dbReference type="ARBA" id="ARBA00004572"/>
    </source>
</evidence>
<keyword evidence="8" id="KW-0472">Membrane</keyword>
<dbReference type="PANTHER" id="PTHR46208:SF1">
    <property type="entry name" value="MITOCHONDRIAL IMPORT RECEPTOR SUBUNIT TOM70"/>
    <property type="match status" value="1"/>
</dbReference>
<evidence type="ECO:0000256" key="8">
    <source>
        <dbReference type="ARBA" id="ARBA00023136"/>
    </source>
</evidence>
<dbReference type="GO" id="GO:0008320">
    <property type="term" value="F:protein transmembrane transporter activity"/>
    <property type="evidence" value="ECO:0007669"/>
    <property type="project" value="TreeGrafter"/>
</dbReference>